<dbReference type="GO" id="GO:0005634">
    <property type="term" value="C:nucleus"/>
    <property type="evidence" value="ECO:0007669"/>
    <property type="project" value="InterPro"/>
</dbReference>
<dbReference type="HOGENOM" id="CLU_2472054_0_0_1"/>
<sequence length="88" mass="10336">MCWDMRALKLENDRLEANLKTLRAEDLSNLDSDQLQQVEEQLECSLSRVRAERKQLLKQQMESQHKKGRQLVDENNYISSLVFALTLT</sequence>
<evidence type="ECO:0000256" key="1">
    <source>
        <dbReference type="SAM" id="Coils"/>
    </source>
</evidence>
<accession>W1P161</accession>
<proteinExistence type="predicted"/>
<gene>
    <name evidence="3" type="ORF">AMTR_s00002p00262760</name>
</gene>
<feature type="domain" description="K-box" evidence="2">
    <location>
        <begin position="1"/>
        <end position="88"/>
    </location>
</feature>
<dbReference type="EMBL" id="KI394767">
    <property type="protein sequence ID" value="ERN01389.1"/>
    <property type="molecule type" value="Genomic_DNA"/>
</dbReference>
<name>W1P161_AMBTC</name>
<dbReference type="Proteomes" id="UP000017836">
    <property type="component" value="Unassembled WGS sequence"/>
</dbReference>
<keyword evidence="4" id="KW-1185">Reference proteome</keyword>
<reference evidence="4" key="1">
    <citation type="journal article" date="2013" name="Science">
        <title>The Amborella genome and the evolution of flowering plants.</title>
        <authorList>
            <consortium name="Amborella Genome Project"/>
        </authorList>
    </citation>
    <scope>NUCLEOTIDE SEQUENCE [LARGE SCALE GENOMIC DNA]</scope>
</reference>
<dbReference type="OMA" id="MCWDMRA"/>
<evidence type="ECO:0000313" key="4">
    <source>
        <dbReference type="Proteomes" id="UP000017836"/>
    </source>
</evidence>
<protein>
    <recommendedName>
        <fullName evidence="2">K-box domain-containing protein</fullName>
    </recommendedName>
</protein>
<organism evidence="3 4">
    <name type="scientific">Amborella trichopoda</name>
    <dbReference type="NCBI Taxonomy" id="13333"/>
    <lineage>
        <taxon>Eukaryota</taxon>
        <taxon>Viridiplantae</taxon>
        <taxon>Streptophyta</taxon>
        <taxon>Embryophyta</taxon>
        <taxon>Tracheophyta</taxon>
        <taxon>Spermatophyta</taxon>
        <taxon>Magnoliopsida</taxon>
        <taxon>Amborellales</taxon>
        <taxon>Amborellaceae</taxon>
        <taxon>Amborella</taxon>
    </lineage>
</organism>
<feature type="coiled-coil region" evidence="1">
    <location>
        <begin position="5"/>
        <end position="59"/>
    </location>
</feature>
<dbReference type="InterPro" id="IPR002487">
    <property type="entry name" value="TF_Kbox"/>
</dbReference>
<dbReference type="Gramene" id="ERN01389">
    <property type="protein sequence ID" value="ERN01389"/>
    <property type="gene ID" value="AMTR_s00002p00262760"/>
</dbReference>
<dbReference type="PROSITE" id="PS51297">
    <property type="entry name" value="K_BOX"/>
    <property type="match status" value="1"/>
</dbReference>
<evidence type="ECO:0000313" key="3">
    <source>
        <dbReference type="EMBL" id="ERN01389.1"/>
    </source>
</evidence>
<dbReference type="GO" id="GO:0003700">
    <property type="term" value="F:DNA-binding transcription factor activity"/>
    <property type="evidence" value="ECO:0007669"/>
    <property type="project" value="InterPro"/>
</dbReference>
<dbReference type="Pfam" id="PF01486">
    <property type="entry name" value="K-box"/>
    <property type="match status" value="1"/>
</dbReference>
<dbReference type="AlphaFoldDB" id="W1P161"/>
<keyword evidence="1" id="KW-0175">Coiled coil</keyword>
<evidence type="ECO:0000259" key="2">
    <source>
        <dbReference type="PROSITE" id="PS51297"/>
    </source>
</evidence>